<name>A0A1I0HI70_THASX</name>
<dbReference type="Proteomes" id="UP000199308">
    <property type="component" value="Unassembled WGS sequence"/>
</dbReference>
<sequence length="204" mass="22966">MVFKNLKTLALTAVLASATSFMATANESKFIEVDIQYTHEYKTLADYDKFHVDELDLSHSKIVPAPWIDKKTFKWDVQPGNRSWMQGKFKKSIEGALKDKYAVVAEADKGVLVVHVTIIAFTPFVSKDDVEARTKGVGEMRVNIQLRDGGTGELVYMLEGVESVGSDYQPNTDLARKENTEELFEQWGTNLRAFVDEAHDKKAN</sequence>
<feature type="signal peptide" evidence="1">
    <location>
        <begin position="1"/>
        <end position="25"/>
    </location>
</feature>
<dbReference type="AlphaFoldDB" id="A0A1I0HI70"/>
<keyword evidence="3" id="KW-1185">Reference proteome</keyword>
<accession>A0A1I0HI70</accession>
<evidence type="ECO:0000313" key="2">
    <source>
        <dbReference type="EMBL" id="SET82771.1"/>
    </source>
</evidence>
<dbReference type="InterPro" id="IPR021747">
    <property type="entry name" value="DUF3313"/>
</dbReference>
<evidence type="ECO:0008006" key="4">
    <source>
        <dbReference type="Google" id="ProtNLM"/>
    </source>
</evidence>
<dbReference type="RefSeq" id="WP_093331787.1">
    <property type="nucleotide sequence ID" value="NZ_AP027363.1"/>
</dbReference>
<feature type="chain" id="PRO_5011497878" description="DUF3313 domain-containing protein" evidence="1">
    <location>
        <begin position="26"/>
        <end position="204"/>
    </location>
</feature>
<dbReference type="STRING" id="349064.SAMN05660429_02793"/>
<organism evidence="2 3">
    <name type="scientific">Thalassotalea agarivorans</name>
    <name type="common">Thalassomonas agarivorans</name>
    <dbReference type="NCBI Taxonomy" id="349064"/>
    <lineage>
        <taxon>Bacteria</taxon>
        <taxon>Pseudomonadati</taxon>
        <taxon>Pseudomonadota</taxon>
        <taxon>Gammaproteobacteria</taxon>
        <taxon>Alteromonadales</taxon>
        <taxon>Colwelliaceae</taxon>
        <taxon>Thalassotalea</taxon>
    </lineage>
</organism>
<dbReference type="Pfam" id="PF11769">
    <property type="entry name" value="DUF3313"/>
    <property type="match status" value="1"/>
</dbReference>
<dbReference type="EMBL" id="FOHK01000016">
    <property type="protein sequence ID" value="SET82771.1"/>
    <property type="molecule type" value="Genomic_DNA"/>
</dbReference>
<dbReference type="OrthoDB" id="6224725at2"/>
<protein>
    <recommendedName>
        <fullName evidence="4">DUF3313 domain-containing protein</fullName>
    </recommendedName>
</protein>
<evidence type="ECO:0000256" key="1">
    <source>
        <dbReference type="SAM" id="SignalP"/>
    </source>
</evidence>
<gene>
    <name evidence="2" type="ORF">SAMN05660429_02793</name>
</gene>
<reference evidence="2 3" key="1">
    <citation type="submission" date="2016-10" db="EMBL/GenBank/DDBJ databases">
        <authorList>
            <person name="de Groot N.N."/>
        </authorList>
    </citation>
    <scope>NUCLEOTIDE SEQUENCE [LARGE SCALE GENOMIC DNA]</scope>
    <source>
        <strain evidence="2 3">DSM 19706</strain>
    </source>
</reference>
<proteinExistence type="predicted"/>
<keyword evidence="1" id="KW-0732">Signal</keyword>
<evidence type="ECO:0000313" key="3">
    <source>
        <dbReference type="Proteomes" id="UP000199308"/>
    </source>
</evidence>